<dbReference type="EMBL" id="JBHSBI010000015">
    <property type="protein sequence ID" value="MFC4011124.1"/>
    <property type="molecule type" value="Genomic_DNA"/>
</dbReference>
<sequence length="72" mass="7683">MTAWSPPAHNLGDSKLSVRIDGRTEYPASIAFDGREAGIDLAVLEIENARVVAEPAAIGLVHRVTSVQLEPC</sequence>
<organism evidence="1 2">
    <name type="scientific">Nonomuraea purpurea</name>
    <dbReference type="NCBI Taxonomy" id="1849276"/>
    <lineage>
        <taxon>Bacteria</taxon>
        <taxon>Bacillati</taxon>
        <taxon>Actinomycetota</taxon>
        <taxon>Actinomycetes</taxon>
        <taxon>Streptosporangiales</taxon>
        <taxon>Streptosporangiaceae</taxon>
        <taxon>Nonomuraea</taxon>
    </lineage>
</organism>
<comment type="caution">
    <text evidence="1">The sequence shown here is derived from an EMBL/GenBank/DDBJ whole genome shotgun (WGS) entry which is preliminary data.</text>
</comment>
<dbReference type="Proteomes" id="UP001595851">
    <property type="component" value="Unassembled WGS sequence"/>
</dbReference>
<reference evidence="2" key="1">
    <citation type="journal article" date="2019" name="Int. J. Syst. Evol. Microbiol.">
        <title>The Global Catalogue of Microorganisms (GCM) 10K type strain sequencing project: providing services to taxonomists for standard genome sequencing and annotation.</title>
        <authorList>
            <consortium name="The Broad Institute Genomics Platform"/>
            <consortium name="The Broad Institute Genome Sequencing Center for Infectious Disease"/>
            <person name="Wu L."/>
            <person name="Ma J."/>
        </authorList>
    </citation>
    <scope>NUCLEOTIDE SEQUENCE [LARGE SCALE GENOMIC DNA]</scope>
    <source>
        <strain evidence="2">TBRC 1276</strain>
    </source>
</reference>
<evidence type="ECO:0000313" key="2">
    <source>
        <dbReference type="Proteomes" id="UP001595851"/>
    </source>
</evidence>
<protein>
    <submittedName>
        <fullName evidence="1">Uncharacterized protein</fullName>
    </submittedName>
</protein>
<evidence type="ECO:0000313" key="1">
    <source>
        <dbReference type="EMBL" id="MFC4011124.1"/>
    </source>
</evidence>
<proteinExistence type="predicted"/>
<name>A0ABV8GE01_9ACTN</name>
<keyword evidence="2" id="KW-1185">Reference proteome</keyword>
<gene>
    <name evidence="1" type="ORF">ACFOY2_28125</name>
</gene>
<dbReference type="RefSeq" id="WP_379531082.1">
    <property type="nucleotide sequence ID" value="NZ_JBHSBI010000015.1"/>
</dbReference>
<accession>A0ABV8GE01</accession>